<dbReference type="InterPro" id="IPR029063">
    <property type="entry name" value="SAM-dependent_MTases_sf"/>
</dbReference>
<dbReference type="SUPFAM" id="SSF53448">
    <property type="entry name" value="Nucleotide-diphospho-sugar transferases"/>
    <property type="match status" value="1"/>
</dbReference>
<reference evidence="7" key="1">
    <citation type="journal article" date="2019" name="Int. J. Syst. Evol. Microbiol.">
        <title>The Global Catalogue of Microorganisms (GCM) 10K type strain sequencing project: providing services to taxonomists for standard genome sequencing and annotation.</title>
        <authorList>
            <consortium name="The Broad Institute Genomics Platform"/>
            <consortium name="The Broad Institute Genome Sequencing Center for Infectious Disease"/>
            <person name="Wu L."/>
            <person name="Ma J."/>
        </authorList>
    </citation>
    <scope>NUCLEOTIDE SEQUENCE [LARGE SCALE GENOMIC DNA]</scope>
    <source>
        <strain evidence="7">CGMCC 4.7645</strain>
    </source>
</reference>
<comment type="similarity">
    <text evidence="1">Belongs to the glycosyltransferase 2 family.</text>
</comment>
<dbReference type="InterPro" id="IPR041698">
    <property type="entry name" value="Methyltransf_25"/>
</dbReference>
<sequence length="492" mass="55670">MTTVDILMPYYGDDSLMREAVRSVLRQDDPRWRLTVVDDGSVPGVAEWFATLGDTRVRYLRNERNLGVTGNFNKCLDLAEHELTALMGCDDRMLPNYVATVIAVHESVPEAAIIQPGVRLIDDEGRPTRTLVDEVKRRVYAPKFRGRMVMDGERLALSLTRGDWLYFPSLCWRTDRLKTVRFRDDLRVIQDLALLLELVRRGERLAVDDTVCFEYRRHAASESSATAQEGSRFAEAEGFFLETADWLQAHGWRRAARAARLHLSSRLFALTLIPGAADRKGLARHAFGRVRRVTVPGSTDGSEYTQRLMRLEQPLWKRLFDVQAPYRWNVRRIFGDREVLDVGCGLGRNLAHLAPRGVGVDHNEHSVDVCRGRGLTAFTTEEFGDTEYARPGRFSGMLAAHLIEHMPRAEAVKVLSGYLDFLAPGARVVFICPQERGYTTDSTHVEFADFDALADVARQLGLTVVRRLSFPFPRSAGKLFPYNEFVLIASKP</sequence>
<dbReference type="EMBL" id="JBHUKR010000007">
    <property type="protein sequence ID" value="MFD2417717.1"/>
    <property type="molecule type" value="Genomic_DNA"/>
</dbReference>
<dbReference type="Gene3D" id="3.40.50.150">
    <property type="entry name" value="Vaccinia Virus protein VP39"/>
    <property type="match status" value="1"/>
</dbReference>
<dbReference type="Pfam" id="PF00535">
    <property type="entry name" value="Glycos_transf_2"/>
    <property type="match status" value="1"/>
</dbReference>
<dbReference type="InterPro" id="IPR029044">
    <property type="entry name" value="Nucleotide-diphossugar_trans"/>
</dbReference>
<gene>
    <name evidence="6" type="ORF">ACFSXZ_15430</name>
</gene>
<protein>
    <submittedName>
        <fullName evidence="6">Glycosyltransferase</fullName>
        <ecNumber evidence="6">2.4.-.-</ecNumber>
    </submittedName>
</protein>
<keyword evidence="3 6" id="KW-0808">Transferase</keyword>
<dbReference type="PANTHER" id="PTHR43685">
    <property type="entry name" value="GLYCOSYLTRANSFERASE"/>
    <property type="match status" value="1"/>
</dbReference>
<evidence type="ECO:0000256" key="1">
    <source>
        <dbReference type="ARBA" id="ARBA00006739"/>
    </source>
</evidence>
<keyword evidence="7" id="KW-1185">Reference proteome</keyword>
<accession>A0ABW5FTH4</accession>
<dbReference type="EC" id="2.4.-.-" evidence="6"/>
<evidence type="ECO:0000256" key="2">
    <source>
        <dbReference type="ARBA" id="ARBA00022676"/>
    </source>
</evidence>
<evidence type="ECO:0000259" key="4">
    <source>
        <dbReference type="Pfam" id="PF00535"/>
    </source>
</evidence>
<keyword evidence="2 6" id="KW-0328">Glycosyltransferase</keyword>
<dbReference type="PANTHER" id="PTHR43685:SF5">
    <property type="entry name" value="GLYCOSYLTRANSFERASE EPSE-RELATED"/>
    <property type="match status" value="1"/>
</dbReference>
<evidence type="ECO:0000313" key="7">
    <source>
        <dbReference type="Proteomes" id="UP001597417"/>
    </source>
</evidence>
<dbReference type="RefSeq" id="WP_378265694.1">
    <property type="nucleotide sequence ID" value="NZ_JBHUKR010000007.1"/>
</dbReference>
<dbReference type="SUPFAM" id="SSF53335">
    <property type="entry name" value="S-adenosyl-L-methionine-dependent methyltransferases"/>
    <property type="match status" value="1"/>
</dbReference>
<evidence type="ECO:0000259" key="5">
    <source>
        <dbReference type="Pfam" id="PF13649"/>
    </source>
</evidence>
<comment type="caution">
    <text evidence="6">The sequence shown here is derived from an EMBL/GenBank/DDBJ whole genome shotgun (WGS) entry which is preliminary data.</text>
</comment>
<feature type="domain" description="Methyltransferase" evidence="5">
    <location>
        <begin position="339"/>
        <end position="425"/>
    </location>
</feature>
<dbReference type="GO" id="GO:0016757">
    <property type="term" value="F:glycosyltransferase activity"/>
    <property type="evidence" value="ECO:0007669"/>
    <property type="project" value="UniProtKB-KW"/>
</dbReference>
<feature type="domain" description="Glycosyltransferase 2-like" evidence="4">
    <location>
        <begin position="6"/>
        <end position="128"/>
    </location>
</feature>
<dbReference type="InterPro" id="IPR001173">
    <property type="entry name" value="Glyco_trans_2-like"/>
</dbReference>
<name>A0ABW5FTH4_9PSEU</name>
<dbReference type="Gene3D" id="3.90.550.10">
    <property type="entry name" value="Spore Coat Polysaccharide Biosynthesis Protein SpsA, Chain A"/>
    <property type="match status" value="1"/>
</dbReference>
<dbReference type="Pfam" id="PF13649">
    <property type="entry name" value="Methyltransf_25"/>
    <property type="match status" value="1"/>
</dbReference>
<evidence type="ECO:0000313" key="6">
    <source>
        <dbReference type="EMBL" id="MFD2417717.1"/>
    </source>
</evidence>
<dbReference type="InterPro" id="IPR050834">
    <property type="entry name" value="Glycosyltransf_2"/>
</dbReference>
<dbReference type="Proteomes" id="UP001597417">
    <property type="component" value="Unassembled WGS sequence"/>
</dbReference>
<proteinExistence type="inferred from homology"/>
<evidence type="ECO:0000256" key="3">
    <source>
        <dbReference type="ARBA" id="ARBA00022679"/>
    </source>
</evidence>
<organism evidence="6 7">
    <name type="scientific">Amycolatopsis pigmentata</name>
    <dbReference type="NCBI Taxonomy" id="450801"/>
    <lineage>
        <taxon>Bacteria</taxon>
        <taxon>Bacillati</taxon>
        <taxon>Actinomycetota</taxon>
        <taxon>Actinomycetes</taxon>
        <taxon>Pseudonocardiales</taxon>
        <taxon>Pseudonocardiaceae</taxon>
        <taxon>Amycolatopsis</taxon>
    </lineage>
</organism>
<dbReference type="CDD" id="cd02440">
    <property type="entry name" value="AdoMet_MTases"/>
    <property type="match status" value="1"/>
</dbReference>